<dbReference type="Proteomes" id="UP000315440">
    <property type="component" value="Unassembled WGS sequence"/>
</dbReference>
<sequence precursor="true">MTDLVRTRRPHAVSLRLFACLATIALATAASAQDAPMASGAVVGGPSGYSSSGMTYVPSTGDHIRARYNTQSYAQELGNLDIGTMRTWEYGDGMLFFDGQMTLNDESRVGYNVGGGYRWMTLPMFPNSPDDAKIAGLSIWADGSSTGGSNFFPQIGLSAELLGDKLDFRANAYIPVGPRTQTRDFSPTGELSYSGNFLGIETMGVRDTALNVGEFEIARRVGNLEAWGFAGGYGLSGGDYDAMGGKIGLRGYATPDLALQLALTNDDEFDTNAVFSLTWFIGRTRTDNMPNGTLEDRFREPVIRNDYVATAQDRVMAVEGLLMNADNEEFRIVHVDSTAGAGGDGTFENPYGSLAEADAGSMSDDIILAHAGSAFANDQITLQEGQRLLGEGLYTNLAGVQANVEHTITDGDGETFTLPETATNAFATAAPTVDNTGMAITAITLGDGNEVNNFNITGGTTAVGSAAYPGGGGDPTIRNLVASSTTGNGIDLNSFLRTDPDSLVQSIEFNVLLDEIQMSDIGGIGIAINGNEDGDTSGSILRNESIAISNVGITGGAGVGMDIRNTDDDTITTIDNYEYDGGTTGLGAMAFTNIDGPAISTNVVVTNSTLTGGATGGVATGVAINSSAGNFSFDGTNSITNLNGTTFAITGDGGSTVVEGDVTVGADITNSDGLVAEISDLNSGTTDISFTGDIVSDNGGEGISVHTNRNASVAFSGDVSLGATTQLTGVGVDLDDNGAAANADAASVNFTGGLAIRTNGATGFQATGGGTVGVAGDANTINSATGIGLDLGGAAVNDAVAIDATNGLNFDSVSANNAANGIRLRNVTGGAIAIGADDATGAEGGTIGSTTGAGVLAHNVADATFNGVTVTSSATNAFEVTSDNTDAMAVTINDSTVNSATGAGLRIDGTAANADNMTIAATNLSIGPAAPGPANGVSIANFGSSSTADFNNVDIANTTGDSLVITDNEGDIDFDSDSSITNTAAGARVVNITDQAGGTINIVASVDDTTGTGAGINVSGGTGGTTIFRGATTLTTTAATPAVNLNNTGPHSTQFLMDSTSPLEIDSTNGVGFMSQGTGSVVVAGEANTITSANAAALSMTDSAVGSGGVNFFTVDSTGAANGVVINGTTGTEAIALGNDTTASTLSSTAAAISVTNASNVDLLNFDASTTGATAIAVTGGADSSNVELTAVRTGAGEDMTVTHAGAGALTVTVNDEDTAGDSTIENDLVVSRTGTGNLTVNLDDVNVNGEVTNTLSGAGDYTLNTGGSTAIVGDVTTTYSGGGAGDVTLAIDDTTIGGNLTSSHDGSGDLTHLITGATTTITGNFDAEHTGTGDLTNTVNAATISGTYTAEQSGAGGGDVSNLLTNANINGAFSTSVSNAASTGALTTTSTGTDFGAAYSTTQSGNGGHTSSLTGGTVVGNQTAAHTGGALTYTLNNVTSSGSLTMTRSGNGASNVQLVNGSLAMNVDIDAVGSGQFDFLADNIDIGDNALATTALDISLAGTLDENDISITNSTLTAGDASALNLAFAGSNQDVRFELSNTDVTRNAGAAGDIGVIATSSTARLDATVIGSNVFSGVGAAAFQIANNSAGSEIMLNLDGASASGTGTIDLVNTSATPADFSILAEDDAGVDVNNRNNGDVTFEGAFPGNVADFLLDPDLDVTAPQN</sequence>
<dbReference type="InterPro" id="IPR038177">
    <property type="entry name" value="IAT_beta_sf"/>
</dbReference>
<dbReference type="Gene3D" id="2.40.160.160">
    <property type="entry name" value="Inverse autotransporter, beta-domain"/>
    <property type="match status" value="1"/>
</dbReference>
<proteinExistence type="predicted"/>
<protein>
    <recommendedName>
        <fullName evidence="4">Inverse autotransporter beta-domain domain-containing protein</fullName>
    </recommendedName>
</protein>
<organism evidence="2 3">
    <name type="scientific">Pseudobythopirellula maris</name>
    <dbReference type="NCBI Taxonomy" id="2527991"/>
    <lineage>
        <taxon>Bacteria</taxon>
        <taxon>Pseudomonadati</taxon>
        <taxon>Planctomycetota</taxon>
        <taxon>Planctomycetia</taxon>
        <taxon>Pirellulales</taxon>
        <taxon>Lacipirellulaceae</taxon>
        <taxon>Pseudobythopirellula</taxon>
    </lineage>
</organism>
<evidence type="ECO:0000313" key="2">
    <source>
        <dbReference type="EMBL" id="TWT90435.1"/>
    </source>
</evidence>
<keyword evidence="1" id="KW-0732">Signal</keyword>
<feature type="signal peptide" evidence="1">
    <location>
        <begin position="1"/>
        <end position="32"/>
    </location>
</feature>
<name>A0A5C5ZTM6_9BACT</name>
<accession>A0A5C5ZTM6</accession>
<dbReference type="InterPro" id="IPR006626">
    <property type="entry name" value="PbH1"/>
</dbReference>
<dbReference type="SMART" id="SM00710">
    <property type="entry name" value="PbH1"/>
    <property type="match status" value="11"/>
</dbReference>
<feature type="chain" id="PRO_5023146481" description="Inverse autotransporter beta-domain domain-containing protein" evidence="1">
    <location>
        <begin position="33"/>
        <end position="1668"/>
    </location>
</feature>
<evidence type="ECO:0000256" key="1">
    <source>
        <dbReference type="SAM" id="SignalP"/>
    </source>
</evidence>
<dbReference type="EMBL" id="SJPQ01000001">
    <property type="protein sequence ID" value="TWT90435.1"/>
    <property type="molecule type" value="Genomic_DNA"/>
</dbReference>
<evidence type="ECO:0008006" key="4">
    <source>
        <dbReference type="Google" id="ProtNLM"/>
    </source>
</evidence>
<comment type="caution">
    <text evidence="2">The sequence shown here is derived from an EMBL/GenBank/DDBJ whole genome shotgun (WGS) entry which is preliminary data.</text>
</comment>
<reference evidence="2 3" key="1">
    <citation type="submission" date="2019-02" db="EMBL/GenBank/DDBJ databases">
        <title>Deep-cultivation of Planctomycetes and their phenomic and genomic characterization uncovers novel biology.</title>
        <authorList>
            <person name="Wiegand S."/>
            <person name="Jogler M."/>
            <person name="Boedeker C."/>
            <person name="Pinto D."/>
            <person name="Vollmers J."/>
            <person name="Rivas-Marin E."/>
            <person name="Kohn T."/>
            <person name="Peeters S.H."/>
            <person name="Heuer A."/>
            <person name="Rast P."/>
            <person name="Oberbeckmann S."/>
            <person name="Bunk B."/>
            <person name="Jeske O."/>
            <person name="Meyerdierks A."/>
            <person name="Storesund J.E."/>
            <person name="Kallscheuer N."/>
            <person name="Luecker S."/>
            <person name="Lage O.M."/>
            <person name="Pohl T."/>
            <person name="Merkel B.J."/>
            <person name="Hornburger P."/>
            <person name="Mueller R.-W."/>
            <person name="Bruemmer F."/>
            <person name="Labrenz M."/>
            <person name="Spormann A.M."/>
            <person name="Op Den Camp H."/>
            <person name="Overmann J."/>
            <person name="Amann R."/>
            <person name="Jetten M.S.M."/>
            <person name="Mascher T."/>
            <person name="Medema M.H."/>
            <person name="Devos D.P."/>
            <person name="Kaster A.-K."/>
            <person name="Ovreas L."/>
            <person name="Rohde M."/>
            <person name="Galperin M.Y."/>
            <person name="Jogler C."/>
        </authorList>
    </citation>
    <scope>NUCLEOTIDE SEQUENCE [LARGE SCALE GENOMIC DNA]</scope>
    <source>
        <strain evidence="2 3">Mal64</strain>
    </source>
</reference>
<evidence type="ECO:0000313" key="3">
    <source>
        <dbReference type="Proteomes" id="UP000315440"/>
    </source>
</evidence>
<keyword evidence="3" id="KW-1185">Reference proteome</keyword>
<gene>
    <name evidence="2" type="ORF">Mal64_08240</name>
</gene>